<feature type="compositionally biased region" description="Low complexity" evidence="1">
    <location>
        <begin position="58"/>
        <end position="73"/>
    </location>
</feature>
<name>Q4RAW5_TETNG</name>
<dbReference type="AlphaFoldDB" id="Q4RAW5"/>
<feature type="region of interest" description="Disordered" evidence="1">
    <location>
        <begin position="1"/>
        <end position="28"/>
    </location>
</feature>
<feature type="non-terminal residue" evidence="2">
    <location>
        <position position="1"/>
    </location>
</feature>
<dbReference type="OrthoDB" id="116827at2759"/>
<dbReference type="EMBL" id="CAAE01022748">
    <property type="protein sequence ID" value="CAG14468.1"/>
    <property type="molecule type" value="Genomic_DNA"/>
</dbReference>
<proteinExistence type="predicted"/>
<reference evidence="2" key="2">
    <citation type="submission" date="2004-02" db="EMBL/GenBank/DDBJ databases">
        <authorList>
            <consortium name="Genoscope"/>
            <consortium name="Whitehead Institute Centre for Genome Research"/>
        </authorList>
    </citation>
    <scope>NUCLEOTIDE SEQUENCE</scope>
</reference>
<comment type="caution">
    <text evidence="2">The sequence shown here is derived from an EMBL/GenBank/DDBJ whole genome shotgun (WGS) entry which is preliminary data.</text>
</comment>
<feature type="non-terminal residue" evidence="2">
    <location>
        <position position="95"/>
    </location>
</feature>
<reference evidence="2" key="1">
    <citation type="journal article" date="2004" name="Nature">
        <title>Genome duplication in the teleost fish Tetraodon nigroviridis reveals the early vertebrate proto-karyotype.</title>
        <authorList>
            <person name="Jaillon O."/>
            <person name="Aury J.-M."/>
            <person name="Brunet F."/>
            <person name="Petit J.-L."/>
            <person name="Stange-Thomann N."/>
            <person name="Mauceli E."/>
            <person name="Bouneau L."/>
            <person name="Fischer C."/>
            <person name="Ozouf-Costaz C."/>
            <person name="Bernot A."/>
            <person name="Nicaud S."/>
            <person name="Jaffe D."/>
            <person name="Fisher S."/>
            <person name="Lutfalla G."/>
            <person name="Dossat C."/>
            <person name="Segurens B."/>
            <person name="Dasilva C."/>
            <person name="Salanoubat M."/>
            <person name="Levy M."/>
            <person name="Boudet N."/>
            <person name="Castellano S."/>
            <person name="Anthouard V."/>
            <person name="Jubin C."/>
            <person name="Castelli V."/>
            <person name="Katinka M."/>
            <person name="Vacherie B."/>
            <person name="Biemont C."/>
            <person name="Skalli Z."/>
            <person name="Cattolico L."/>
            <person name="Poulain J."/>
            <person name="De Berardinis V."/>
            <person name="Cruaud C."/>
            <person name="Duprat S."/>
            <person name="Brottier P."/>
            <person name="Coutanceau J.-P."/>
            <person name="Gouzy J."/>
            <person name="Parra G."/>
            <person name="Lardier G."/>
            <person name="Chapple C."/>
            <person name="McKernan K.J."/>
            <person name="McEwan P."/>
            <person name="Bosak S."/>
            <person name="Kellis M."/>
            <person name="Volff J.-N."/>
            <person name="Guigo R."/>
            <person name="Zody M.C."/>
            <person name="Mesirov J."/>
            <person name="Lindblad-Toh K."/>
            <person name="Birren B."/>
            <person name="Nusbaum C."/>
            <person name="Kahn D."/>
            <person name="Robinson-Rechavi M."/>
            <person name="Laudet V."/>
            <person name="Schachter V."/>
            <person name="Quetier F."/>
            <person name="Saurin W."/>
            <person name="Scarpelli C."/>
            <person name="Wincker P."/>
            <person name="Lander E.S."/>
            <person name="Weissenbach J."/>
            <person name="Roest Crollius H."/>
        </authorList>
    </citation>
    <scope>NUCLEOTIDE SEQUENCE [LARGE SCALE GENOMIC DNA]</scope>
</reference>
<protein>
    <submittedName>
        <fullName evidence="2">(spotted green pufferfish) hypothetical protein</fullName>
    </submittedName>
</protein>
<feature type="region of interest" description="Disordered" evidence="1">
    <location>
        <begin position="41"/>
        <end position="95"/>
    </location>
</feature>
<evidence type="ECO:0000313" key="2">
    <source>
        <dbReference type="EMBL" id="CAG14468.1"/>
    </source>
</evidence>
<gene>
    <name evidence="2" type="ORF">GSTENG00038447001</name>
</gene>
<dbReference type="KEGG" id="tng:GSTEN00038447G001"/>
<accession>Q4RAW5</accession>
<sequence length="95" mass="10509">FKAYEKQKQTQKSTTQLESKSGEREKVEKFKVTENSIVSKPINPFMLGSNGSKTSQMENSSAESSKASTSNNNLPSFWIPSLTPEAKPSLLKKPV</sequence>
<feature type="compositionally biased region" description="Low complexity" evidence="1">
    <location>
        <begin position="10"/>
        <end position="19"/>
    </location>
</feature>
<evidence type="ECO:0000256" key="1">
    <source>
        <dbReference type="SAM" id="MobiDB-lite"/>
    </source>
</evidence>
<organism evidence="2">
    <name type="scientific">Tetraodon nigroviridis</name>
    <name type="common">Spotted green pufferfish</name>
    <name type="synonym">Chelonodon nigroviridis</name>
    <dbReference type="NCBI Taxonomy" id="99883"/>
    <lineage>
        <taxon>Eukaryota</taxon>
        <taxon>Metazoa</taxon>
        <taxon>Chordata</taxon>
        <taxon>Craniata</taxon>
        <taxon>Vertebrata</taxon>
        <taxon>Euteleostomi</taxon>
        <taxon>Actinopterygii</taxon>
        <taxon>Neopterygii</taxon>
        <taxon>Teleostei</taxon>
        <taxon>Neoteleostei</taxon>
        <taxon>Acanthomorphata</taxon>
        <taxon>Eupercaria</taxon>
        <taxon>Tetraodontiformes</taxon>
        <taxon>Tetradontoidea</taxon>
        <taxon>Tetraodontidae</taxon>
        <taxon>Tetraodon</taxon>
    </lineage>
</organism>